<reference evidence="2 3" key="1">
    <citation type="submission" date="2022-10" db="EMBL/GenBank/DDBJ databases">
        <title>Xanthomonas sp. H13-6.</title>
        <authorList>
            <person name="Liu X."/>
            <person name="Deng Z."/>
            <person name="Jiang Y."/>
            <person name="Yu T."/>
            <person name="Ai J."/>
        </authorList>
    </citation>
    <scope>NUCLEOTIDE SEQUENCE [LARGE SCALE GENOMIC DNA]</scope>
    <source>
        <strain evidence="2 3">H13-6</strain>
    </source>
</reference>
<name>A0ABT3JUP7_9XANT</name>
<comment type="caution">
    <text evidence="2">The sequence shown here is derived from an EMBL/GenBank/DDBJ whole genome shotgun (WGS) entry which is preliminary data.</text>
</comment>
<keyword evidence="3" id="KW-1185">Reference proteome</keyword>
<feature type="chain" id="PRO_5045053036" evidence="1">
    <location>
        <begin position="23"/>
        <end position="195"/>
    </location>
</feature>
<gene>
    <name evidence="2" type="ORF">OK345_06790</name>
</gene>
<dbReference type="Proteomes" id="UP001209922">
    <property type="component" value="Unassembled WGS sequence"/>
</dbReference>
<evidence type="ECO:0000313" key="3">
    <source>
        <dbReference type="Proteomes" id="UP001209922"/>
    </source>
</evidence>
<protein>
    <submittedName>
        <fullName evidence="2">DUF1439 domain-containing protein</fullName>
    </submittedName>
</protein>
<feature type="signal peptide" evidence="1">
    <location>
        <begin position="1"/>
        <end position="22"/>
    </location>
</feature>
<proteinExistence type="predicted"/>
<accession>A0ABT3JUP7</accession>
<dbReference type="EMBL" id="JAPCHY010000004">
    <property type="protein sequence ID" value="MCW4472206.1"/>
    <property type="molecule type" value="Genomic_DNA"/>
</dbReference>
<evidence type="ECO:0000256" key="1">
    <source>
        <dbReference type="SAM" id="SignalP"/>
    </source>
</evidence>
<keyword evidence="1" id="KW-0732">Signal</keyword>
<sequence length="195" mass="20783">MNVRALLIAALLAAFTVLPAQAAPRIDGQRLAIAADDVQQYLDGSFPRTQDALGGLLELTVSHPQLALPAGSRLDLGFDLAMATAGGSAVPVGNIKLSSGLRYDAQTQGFHLEQPTIDGFRPASAGGELDSRTRGLLNLWLADYARREPIYRLDPAIANLLGTLQVRSASIENGRIMVDFNQNLEQLIPAGLLGR</sequence>
<evidence type="ECO:0000313" key="2">
    <source>
        <dbReference type="EMBL" id="MCW4472206.1"/>
    </source>
</evidence>
<organism evidence="2 3">
    <name type="scientific">Xanthomonas chitinilytica</name>
    <dbReference type="NCBI Taxonomy" id="2989819"/>
    <lineage>
        <taxon>Bacteria</taxon>
        <taxon>Pseudomonadati</taxon>
        <taxon>Pseudomonadota</taxon>
        <taxon>Gammaproteobacteria</taxon>
        <taxon>Lysobacterales</taxon>
        <taxon>Lysobacteraceae</taxon>
        <taxon>Xanthomonas</taxon>
    </lineage>
</organism>
<dbReference type="Gene3D" id="3.15.10.40">
    <property type="entry name" value="Uncharacterised protein PF07273, DUF1439"/>
    <property type="match status" value="1"/>
</dbReference>
<dbReference type="RefSeq" id="WP_265127163.1">
    <property type="nucleotide sequence ID" value="NZ_JAPCHY010000004.1"/>
</dbReference>